<feature type="compositionally biased region" description="Polar residues" evidence="1">
    <location>
        <begin position="348"/>
        <end position="360"/>
    </location>
</feature>
<organism evidence="3 4">
    <name type="scientific">Corynebacterium striatum</name>
    <dbReference type="NCBI Taxonomy" id="43770"/>
    <lineage>
        <taxon>Bacteria</taxon>
        <taxon>Bacillati</taxon>
        <taxon>Actinomycetota</taxon>
        <taxon>Actinomycetes</taxon>
        <taxon>Mycobacteriales</taxon>
        <taxon>Corynebacteriaceae</taxon>
        <taxon>Corynebacterium</taxon>
    </lineage>
</organism>
<feature type="region of interest" description="Disordered" evidence="1">
    <location>
        <begin position="38"/>
        <end position="135"/>
    </location>
</feature>
<sequence length="416" mass="44406">MRELFLAKSDSTTTSLVMQTEEGEEFFLAVTDDLREILHAPQPEEDSWGSISSLPSSSSVAAESHPDDTAGTAETESAKSADADSTAGSAAGSSDSQPAVDTSRPSLSAASSHTSGGSFRDHNESRPHAISLRPAEIQTRIRAGASAAEIAEEIGAPESRIEPFAHPVLLERARIAEIAKQAHPVRENGPAKLTLWEILATAFAARGHSLSEATWDAYRHQGEPWVVRITWKAGLSENEAEWTFKQTMSSPATVEARNSVAADLTDPDFVQPVRSLTSVGRGERYDKAIDGDTPIGVTNITNITDFTAPTVVSTASTPDLDSAADADEDTASEITRDDIPAVPDSNKHAGTTAGSDADTNASHSTAKSDDADAADEDFLQNPSAEPKPKSRRRRAVTPRWEDVLLGVRSNTKRPRE</sequence>
<feature type="compositionally biased region" description="Low complexity" evidence="1">
    <location>
        <begin position="48"/>
        <end position="63"/>
    </location>
</feature>
<dbReference type="NCBIfam" id="NF040712">
    <property type="entry name" value="SepH"/>
    <property type="match status" value="1"/>
</dbReference>
<feature type="compositionally biased region" description="Low complexity" evidence="1">
    <location>
        <begin position="83"/>
        <end position="96"/>
    </location>
</feature>
<evidence type="ECO:0000259" key="2">
    <source>
        <dbReference type="Pfam" id="PF11268"/>
    </source>
</evidence>
<feature type="compositionally biased region" description="Acidic residues" evidence="1">
    <location>
        <begin position="322"/>
        <end position="331"/>
    </location>
</feature>
<dbReference type="AlphaFoldDB" id="A0AAQ1TUI7"/>
<feature type="region of interest" description="Disordered" evidence="1">
    <location>
        <begin position="314"/>
        <end position="416"/>
    </location>
</feature>
<feature type="compositionally biased region" description="Polar residues" evidence="1">
    <location>
        <begin position="97"/>
        <end position="117"/>
    </location>
</feature>
<gene>
    <name evidence="3" type="ORF">Cst04h_24900</name>
</gene>
<comment type="caution">
    <text evidence="3">The sequence shown here is derived from an EMBL/GenBank/DDBJ whole genome shotgun (WGS) entry which is preliminary data.</text>
</comment>
<evidence type="ECO:0000313" key="4">
    <source>
        <dbReference type="Proteomes" id="UP000315234"/>
    </source>
</evidence>
<dbReference type="InterPro" id="IPR047682">
    <property type="entry name" value="SepH-like"/>
</dbReference>
<feature type="domain" description="DUF3071" evidence="2">
    <location>
        <begin position="1"/>
        <end position="244"/>
    </location>
</feature>
<protein>
    <recommendedName>
        <fullName evidence="2">DUF3071 domain-containing protein</fullName>
    </recommendedName>
</protein>
<name>A0AAQ1TUI7_CORST</name>
<dbReference type="EMBL" id="BJLD01000003">
    <property type="protein sequence ID" value="GEA44320.1"/>
    <property type="molecule type" value="Genomic_DNA"/>
</dbReference>
<accession>A0AAQ1TUI7</accession>
<dbReference type="InterPro" id="IPR021421">
    <property type="entry name" value="DUF3071"/>
</dbReference>
<dbReference type="Pfam" id="PF11268">
    <property type="entry name" value="DUF3071"/>
    <property type="match status" value="1"/>
</dbReference>
<evidence type="ECO:0000313" key="3">
    <source>
        <dbReference type="EMBL" id="GEA44320.1"/>
    </source>
</evidence>
<reference evidence="3 4" key="1">
    <citation type="submission" date="2019-06" db="EMBL/GenBank/DDBJ databases">
        <title>Draft genome sequence of Corynebacterium striatum NBRC 15291.</title>
        <authorList>
            <person name="Miura T."/>
            <person name="Furukawa M."/>
            <person name="Shimamura M."/>
            <person name="Ohyama Y."/>
            <person name="Yamazoe A."/>
            <person name="Kawasaki H."/>
        </authorList>
    </citation>
    <scope>NUCLEOTIDE SEQUENCE [LARGE SCALE GENOMIC DNA]</scope>
    <source>
        <strain evidence="3 4">NBRC 15291</strain>
    </source>
</reference>
<proteinExistence type="predicted"/>
<evidence type="ECO:0000256" key="1">
    <source>
        <dbReference type="SAM" id="MobiDB-lite"/>
    </source>
</evidence>
<dbReference type="Proteomes" id="UP000315234">
    <property type="component" value="Unassembled WGS sequence"/>
</dbReference>
<dbReference type="RefSeq" id="WP_005530268.1">
    <property type="nucleotide sequence ID" value="NZ_BJLD01000003.1"/>
</dbReference>